<feature type="domain" description="HTH CENPB-type" evidence="3">
    <location>
        <begin position="28"/>
        <end position="100"/>
    </location>
</feature>
<dbReference type="Proteomes" id="UP000499080">
    <property type="component" value="Unassembled WGS sequence"/>
</dbReference>
<dbReference type="EMBL" id="BGPR01019877">
    <property type="protein sequence ID" value="GBN83205.1"/>
    <property type="molecule type" value="Genomic_DNA"/>
</dbReference>
<keyword evidence="5" id="KW-1185">Reference proteome</keyword>
<dbReference type="OrthoDB" id="6436938at2759"/>
<organism evidence="4 5">
    <name type="scientific">Araneus ventricosus</name>
    <name type="common">Orbweaver spider</name>
    <name type="synonym">Epeira ventricosa</name>
    <dbReference type="NCBI Taxonomy" id="182803"/>
    <lineage>
        <taxon>Eukaryota</taxon>
        <taxon>Metazoa</taxon>
        <taxon>Ecdysozoa</taxon>
        <taxon>Arthropoda</taxon>
        <taxon>Chelicerata</taxon>
        <taxon>Arachnida</taxon>
        <taxon>Araneae</taxon>
        <taxon>Araneomorphae</taxon>
        <taxon>Entelegynae</taxon>
        <taxon>Araneoidea</taxon>
        <taxon>Araneidae</taxon>
        <taxon>Araneus</taxon>
    </lineage>
</organism>
<evidence type="ECO:0000313" key="5">
    <source>
        <dbReference type="Proteomes" id="UP000499080"/>
    </source>
</evidence>
<dbReference type="GO" id="GO:0003677">
    <property type="term" value="F:DNA binding"/>
    <property type="evidence" value="ECO:0007669"/>
    <property type="project" value="UniProtKB-KW"/>
</dbReference>
<dbReference type="SMART" id="SM00674">
    <property type="entry name" value="CENPB"/>
    <property type="match status" value="1"/>
</dbReference>
<evidence type="ECO:0000256" key="1">
    <source>
        <dbReference type="ARBA" id="ARBA00004123"/>
    </source>
</evidence>
<dbReference type="InterPro" id="IPR006600">
    <property type="entry name" value="HTH_CenpB_DNA-bd_dom"/>
</dbReference>
<name>A0A4Y2S7E6_ARAVE</name>
<comment type="caution">
    <text evidence="4">The sequence shown here is derived from an EMBL/GenBank/DDBJ whole genome shotgun (WGS) entry which is preliminary data.</text>
</comment>
<evidence type="ECO:0000259" key="3">
    <source>
        <dbReference type="PROSITE" id="PS51253"/>
    </source>
</evidence>
<evidence type="ECO:0000313" key="4">
    <source>
        <dbReference type="EMBL" id="GBN83205.1"/>
    </source>
</evidence>
<reference evidence="4 5" key="1">
    <citation type="journal article" date="2019" name="Sci. Rep.">
        <title>Orb-weaving spider Araneus ventricosus genome elucidates the spidroin gene catalogue.</title>
        <authorList>
            <person name="Kono N."/>
            <person name="Nakamura H."/>
            <person name="Ohtoshi R."/>
            <person name="Moran D.A.P."/>
            <person name="Shinohara A."/>
            <person name="Yoshida Y."/>
            <person name="Fujiwara M."/>
            <person name="Mori M."/>
            <person name="Tomita M."/>
            <person name="Arakawa K."/>
        </authorList>
    </citation>
    <scope>NUCLEOTIDE SEQUENCE [LARGE SCALE GENOMIC DNA]</scope>
</reference>
<comment type="subcellular location">
    <subcellularLocation>
        <location evidence="1">Nucleus</location>
    </subcellularLocation>
</comment>
<dbReference type="PANTHER" id="PTHR19303">
    <property type="entry name" value="TRANSPOSON"/>
    <property type="match status" value="1"/>
</dbReference>
<dbReference type="InterPro" id="IPR009057">
    <property type="entry name" value="Homeodomain-like_sf"/>
</dbReference>
<dbReference type="AlphaFoldDB" id="A0A4Y2S7E6"/>
<gene>
    <name evidence="4" type="primary">JRKL_36</name>
    <name evidence="4" type="ORF">AVEN_15948_1</name>
</gene>
<dbReference type="InterPro" id="IPR050863">
    <property type="entry name" value="CenT-Element_Derived"/>
</dbReference>
<dbReference type="GO" id="GO:0005634">
    <property type="term" value="C:nucleus"/>
    <property type="evidence" value="ECO:0007669"/>
    <property type="project" value="UniProtKB-SubCell"/>
</dbReference>
<protein>
    <submittedName>
        <fullName evidence="4">Jerky-like</fullName>
    </submittedName>
</protein>
<dbReference type="PROSITE" id="PS51253">
    <property type="entry name" value="HTH_CENPB"/>
    <property type="match status" value="1"/>
</dbReference>
<dbReference type="Gene3D" id="1.10.10.60">
    <property type="entry name" value="Homeodomain-like"/>
    <property type="match status" value="1"/>
</dbReference>
<accession>A0A4Y2S7E6</accession>
<evidence type="ECO:0000256" key="2">
    <source>
        <dbReference type="ARBA" id="ARBA00023125"/>
    </source>
</evidence>
<dbReference type="Pfam" id="PF03221">
    <property type="entry name" value="HTH_Tnp_Tc5"/>
    <property type="match status" value="1"/>
</dbReference>
<keyword evidence="2" id="KW-0238">DNA-binding</keyword>
<dbReference type="PANTHER" id="PTHR19303:SF16">
    <property type="entry name" value="JERKY PROTEIN HOMOLOG-LIKE"/>
    <property type="match status" value="1"/>
</dbReference>
<sequence length="172" mass="19109">MLLQAESDGKPYGHLAAIAARHATQTVKRHERRHSGEVAVTNQHRLKSVRGGAEGIPISGAICSEKARIFHEALGLEGDFNASSGWLIRFKQRHGIRQLNVEGERLSADVTAADSFCVKFQEFIDEENLIPNQIYNADETGLYWKCLPTKTLASREEKSAPGHKSSKRITIM</sequence>
<dbReference type="SUPFAM" id="SSF46689">
    <property type="entry name" value="Homeodomain-like"/>
    <property type="match status" value="1"/>
</dbReference>
<proteinExistence type="predicted"/>